<accession>A0A2M3ZU80</accession>
<dbReference type="EMBL" id="GGFM01011197">
    <property type="protein sequence ID" value="MBW31948.1"/>
    <property type="molecule type" value="Transcribed_RNA"/>
</dbReference>
<organism evidence="1">
    <name type="scientific">Anopheles braziliensis</name>
    <dbReference type="NCBI Taxonomy" id="58242"/>
    <lineage>
        <taxon>Eukaryota</taxon>
        <taxon>Metazoa</taxon>
        <taxon>Ecdysozoa</taxon>
        <taxon>Arthropoda</taxon>
        <taxon>Hexapoda</taxon>
        <taxon>Insecta</taxon>
        <taxon>Pterygota</taxon>
        <taxon>Neoptera</taxon>
        <taxon>Endopterygota</taxon>
        <taxon>Diptera</taxon>
        <taxon>Nematocera</taxon>
        <taxon>Culicoidea</taxon>
        <taxon>Culicidae</taxon>
        <taxon>Anophelinae</taxon>
        <taxon>Anopheles</taxon>
    </lineage>
</organism>
<protein>
    <submittedName>
        <fullName evidence="1">Putative secreted peptide</fullName>
    </submittedName>
</protein>
<dbReference type="AlphaFoldDB" id="A0A2M3ZU80"/>
<reference evidence="1" key="1">
    <citation type="submission" date="2018-01" db="EMBL/GenBank/DDBJ databases">
        <title>An insight into the sialome of Amazonian anophelines.</title>
        <authorList>
            <person name="Ribeiro J.M."/>
            <person name="Scarpassa V."/>
            <person name="Calvo E."/>
        </authorList>
    </citation>
    <scope>NUCLEOTIDE SEQUENCE</scope>
    <source>
        <tissue evidence="1">Salivary glands</tissue>
    </source>
</reference>
<proteinExistence type="predicted"/>
<evidence type="ECO:0000313" key="1">
    <source>
        <dbReference type="EMBL" id="MBW31948.1"/>
    </source>
</evidence>
<sequence length="95" mass="10301">MLPTAVQRNGLTVLSSATLLPSMIGCAGSSSVQGAIRYTDSCVSAVPHTRKSSFRINAMPQTSVRWSTIVLKQHCVSRFQNLICVSLELDTTTSW</sequence>
<name>A0A2M3ZU80_9DIPT</name>